<comment type="caution">
    <text evidence="3">The sequence shown here is derived from an EMBL/GenBank/DDBJ whole genome shotgun (WGS) entry which is preliminary data.</text>
</comment>
<keyword evidence="1" id="KW-0175">Coiled coil</keyword>
<organism evidence="3 4">
    <name type="scientific">Pythium insidiosum</name>
    <name type="common">Pythiosis disease agent</name>
    <dbReference type="NCBI Taxonomy" id="114742"/>
    <lineage>
        <taxon>Eukaryota</taxon>
        <taxon>Sar</taxon>
        <taxon>Stramenopiles</taxon>
        <taxon>Oomycota</taxon>
        <taxon>Peronosporomycetes</taxon>
        <taxon>Pythiales</taxon>
        <taxon>Pythiaceae</taxon>
        <taxon>Pythium</taxon>
    </lineage>
</organism>
<keyword evidence="4" id="KW-1185">Reference proteome</keyword>
<dbReference type="EMBL" id="JAKCXM010001885">
    <property type="protein sequence ID" value="KAJ0390599.1"/>
    <property type="molecule type" value="Genomic_DNA"/>
</dbReference>
<proteinExistence type="predicted"/>
<name>A0AAD5L8C7_PYTIN</name>
<sequence length="282" mass="28950">MTSPSASRSPAAAPAAQRPDAAAAPPSAHSSAALPAASAPAPARSTPSRDSVGGAASQTSATALTVASAAASASATSPSKSASVSVTTPSDRASPAPSREVPCRRCLAPSIVLDTFHPARHGVVFEQTLKTLKKATQDPSVLVRLAFLVPGLGRPSASQTSSSRTLTAEEWEVRRLHASLQQVQADHDQAKTTISLAETEVASLRKQVAMLTAQLHAQPSAPAPPCSAKVDALKEGTMLARHEVRAENSAHERLLEGRIATLNQALDACKALVATPEQVAAH</sequence>
<accession>A0AAD5L8C7</accession>
<reference evidence="3" key="1">
    <citation type="submission" date="2021-12" db="EMBL/GenBank/DDBJ databases">
        <title>Prjna785345.</title>
        <authorList>
            <person name="Rujirawat T."/>
            <person name="Krajaejun T."/>
        </authorList>
    </citation>
    <scope>NUCLEOTIDE SEQUENCE</scope>
    <source>
        <strain evidence="3">Pi057C3</strain>
    </source>
</reference>
<feature type="coiled-coil region" evidence="1">
    <location>
        <begin position="180"/>
        <end position="214"/>
    </location>
</feature>
<feature type="compositionally biased region" description="Low complexity" evidence="2">
    <location>
        <begin position="1"/>
        <end position="90"/>
    </location>
</feature>
<evidence type="ECO:0000256" key="2">
    <source>
        <dbReference type="SAM" id="MobiDB-lite"/>
    </source>
</evidence>
<evidence type="ECO:0000256" key="1">
    <source>
        <dbReference type="SAM" id="Coils"/>
    </source>
</evidence>
<gene>
    <name evidence="3" type="ORF">P43SY_011940</name>
</gene>
<evidence type="ECO:0000313" key="3">
    <source>
        <dbReference type="EMBL" id="KAJ0390599.1"/>
    </source>
</evidence>
<dbReference type="Proteomes" id="UP001209570">
    <property type="component" value="Unassembled WGS sequence"/>
</dbReference>
<protein>
    <submittedName>
        <fullName evidence="3">Uncharacterized protein</fullName>
    </submittedName>
</protein>
<dbReference type="AlphaFoldDB" id="A0AAD5L8C7"/>
<feature type="region of interest" description="Disordered" evidence="2">
    <location>
        <begin position="1"/>
        <end position="101"/>
    </location>
</feature>
<evidence type="ECO:0000313" key="4">
    <source>
        <dbReference type="Proteomes" id="UP001209570"/>
    </source>
</evidence>